<dbReference type="InterPro" id="IPR029032">
    <property type="entry name" value="AhpD-like"/>
</dbReference>
<evidence type="ECO:0000313" key="2">
    <source>
        <dbReference type="EMBL" id="MBA2894731.1"/>
    </source>
</evidence>
<dbReference type="PANTHER" id="PTHR34846:SF7">
    <property type="entry name" value="BLL7811 PROTEIN"/>
    <property type="match status" value="1"/>
</dbReference>
<dbReference type="Proteomes" id="UP000530928">
    <property type="component" value="Unassembled WGS sequence"/>
</dbReference>
<dbReference type="Pfam" id="PF02627">
    <property type="entry name" value="CMD"/>
    <property type="match status" value="1"/>
</dbReference>
<dbReference type="GO" id="GO:0051920">
    <property type="term" value="F:peroxiredoxin activity"/>
    <property type="evidence" value="ECO:0007669"/>
    <property type="project" value="InterPro"/>
</dbReference>
<dbReference type="NCBIfam" id="TIGR00778">
    <property type="entry name" value="ahpD_dom"/>
    <property type="match status" value="1"/>
</dbReference>
<feature type="domain" description="Carboxymuconolactone decarboxylase-like" evidence="1">
    <location>
        <begin position="12"/>
        <end position="94"/>
    </location>
</feature>
<reference evidence="2 3" key="1">
    <citation type="submission" date="2020-07" db="EMBL/GenBank/DDBJ databases">
        <title>Genomic Encyclopedia of Type Strains, Phase IV (KMG-IV): sequencing the most valuable type-strain genomes for metagenomic binning, comparative biology and taxonomic classification.</title>
        <authorList>
            <person name="Goeker M."/>
        </authorList>
    </citation>
    <scope>NUCLEOTIDE SEQUENCE [LARGE SCALE GENOMIC DNA]</scope>
    <source>
        <strain evidence="2 3">DSM 45533</strain>
    </source>
</reference>
<dbReference type="PANTHER" id="PTHR34846">
    <property type="entry name" value="4-CARBOXYMUCONOLACTONE DECARBOXYLASE FAMILY PROTEIN (AFU_ORTHOLOGUE AFUA_6G11590)"/>
    <property type="match status" value="1"/>
</dbReference>
<dbReference type="AlphaFoldDB" id="A0A7W0HTI6"/>
<evidence type="ECO:0000313" key="3">
    <source>
        <dbReference type="Proteomes" id="UP000530928"/>
    </source>
</evidence>
<keyword evidence="3" id="KW-1185">Reference proteome</keyword>
<accession>A0A7W0HTI6</accession>
<dbReference type="InterPro" id="IPR003779">
    <property type="entry name" value="CMD-like"/>
</dbReference>
<sequence>MQPRLNAFELVPDIYKAMSGVEAAMRRSSLPRTTYELVKLRVSQINGCGYCVDMHARDLKASGESDERLWSVAAWREAPYFTDAERAALGLAEAATRLADNPDGVPDEVWQAAEKEYSQETLAALVMAIATINFWNRIGVTTRLVAGSHKH</sequence>
<keyword evidence="2" id="KW-0560">Oxidoreductase</keyword>
<proteinExistence type="predicted"/>
<gene>
    <name evidence="2" type="ORF">HNR30_006103</name>
</gene>
<protein>
    <submittedName>
        <fullName evidence="2">AhpD family alkylhydroperoxidase</fullName>
    </submittedName>
</protein>
<dbReference type="RefSeq" id="WP_181613466.1">
    <property type="nucleotide sequence ID" value="NZ_BAABAM010000004.1"/>
</dbReference>
<dbReference type="InterPro" id="IPR004675">
    <property type="entry name" value="AhpD_core"/>
</dbReference>
<organism evidence="2 3">
    <name type="scientific">Nonomuraea soli</name>
    <dbReference type="NCBI Taxonomy" id="1032476"/>
    <lineage>
        <taxon>Bacteria</taxon>
        <taxon>Bacillati</taxon>
        <taxon>Actinomycetota</taxon>
        <taxon>Actinomycetes</taxon>
        <taxon>Streptosporangiales</taxon>
        <taxon>Streptosporangiaceae</taxon>
        <taxon>Nonomuraea</taxon>
    </lineage>
</organism>
<evidence type="ECO:0000259" key="1">
    <source>
        <dbReference type="Pfam" id="PF02627"/>
    </source>
</evidence>
<dbReference type="SUPFAM" id="SSF69118">
    <property type="entry name" value="AhpD-like"/>
    <property type="match status" value="1"/>
</dbReference>
<name>A0A7W0HTI6_9ACTN</name>
<dbReference type="EMBL" id="JACDUR010000006">
    <property type="protein sequence ID" value="MBA2894731.1"/>
    <property type="molecule type" value="Genomic_DNA"/>
</dbReference>
<dbReference type="Gene3D" id="1.20.1290.10">
    <property type="entry name" value="AhpD-like"/>
    <property type="match status" value="1"/>
</dbReference>
<keyword evidence="2" id="KW-0575">Peroxidase</keyword>
<comment type="caution">
    <text evidence="2">The sequence shown here is derived from an EMBL/GenBank/DDBJ whole genome shotgun (WGS) entry which is preliminary data.</text>
</comment>